<evidence type="ECO:0000256" key="1">
    <source>
        <dbReference type="SAM" id="MobiDB-lite"/>
    </source>
</evidence>
<protein>
    <submittedName>
        <fullName evidence="2">Uncharacterized protein</fullName>
    </submittedName>
</protein>
<dbReference type="RefSeq" id="WP_187537174.1">
    <property type="nucleotide sequence ID" value="NZ_CP060718.1"/>
</dbReference>
<sequence length="60" mass="6417">MKSSAKAAYQAARDTGTQQLNDLGLTREKGEDTIRSLFQGMTDAAKASAQSALDAARDKR</sequence>
<name>A0A7G9SFF7_9SPHN</name>
<organism evidence="2 3">
    <name type="scientific">Sphingomonas lutea</name>
    <dbReference type="NCBI Taxonomy" id="1045317"/>
    <lineage>
        <taxon>Bacteria</taxon>
        <taxon>Pseudomonadati</taxon>
        <taxon>Pseudomonadota</taxon>
        <taxon>Alphaproteobacteria</taxon>
        <taxon>Sphingomonadales</taxon>
        <taxon>Sphingomonadaceae</taxon>
        <taxon>Sphingomonas</taxon>
    </lineage>
</organism>
<proteinExistence type="predicted"/>
<dbReference type="AlphaFoldDB" id="A0A7G9SFF7"/>
<evidence type="ECO:0000313" key="2">
    <source>
        <dbReference type="EMBL" id="QNN66582.1"/>
    </source>
</evidence>
<gene>
    <name evidence="2" type="ORF">H9L13_07625</name>
</gene>
<dbReference type="KEGG" id="slut:H9L13_07625"/>
<evidence type="ECO:0000313" key="3">
    <source>
        <dbReference type="Proteomes" id="UP000515971"/>
    </source>
</evidence>
<dbReference type="Proteomes" id="UP000515971">
    <property type="component" value="Chromosome"/>
</dbReference>
<feature type="region of interest" description="Disordered" evidence="1">
    <location>
        <begin position="1"/>
        <end position="28"/>
    </location>
</feature>
<accession>A0A7G9SFF7</accession>
<reference evidence="2 3" key="1">
    <citation type="submission" date="2020-08" db="EMBL/GenBank/DDBJ databases">
        <title>Genome sequence of Sphingomonas lutea KCTC 23642T.</title>
        <authorList>
            <person name="Hyun D.-W."/>
            <person name="Bae J.-W."/>
        </authorList>
    </citation>
    <scope>NUCLEOTIDE SEQUENCE [LARGE SCALE GENOMIC DNA]</scope>
    <source>
        <strain evidence="2 3">KCTC 23642</strain>
    </source>
</reference>
<dbReference type="EMBL" id="CP060718">
    <property type="protein sequence ID" value="QNN66582.1"/>
    <property type="molecule type" value="Genomic_DNA"/>
</dbReference>
<keyword evidence="3" id="KW-1185">Reference proteome</keyword>